<sequence>MAAFAAGGAVAQDGPRPAAIASGIAQECLRLSDAAIEQSLADDLAEADQAVLVETFEQATFECLGLSMEICEWQEAGVACLGDLAAWVRTHRAAIVARLADVTLSEPAALARAGAEADTTTCDHMSDAERERYCEIVSEGVALEDAYGAWRMARREGAVDLVGHDPIDLERLQ</sequence>
<evidence type="ECO:0000313" key="2">
    <source>
        <dbReference type="Proteomes" id="UP000693972"/>
    </source>
</evidence>
<accession>A0A975TV56</accession>
<proteinExistence type="predicted"/>
<dbReference type="EMBL" id="JAIMBW010000001">
    <property type="protein sequence ID" value="MBY4895180.1"/>
    <property type="molecule type" value="Genomic_DNA"/>
</dbReference>
<evidence type="ECO:0000313" key="1">
    <source>
        <dbReference type="EMBL" id="QXL87782.1"/>
    </source>
</evidence>
<keyword evidence="2" id="KW-1185">Reference proteome</keyword>
<dbReference type="EMBL" id="CP078073">
    <property type="protein sequence ID" value="QXL87782.1"/>
    <property type="molecule type" value="Genomic_DNA"/>
</dbReference>
<dbReference type="AlphaFoldDB" id="A0A975TV56"/>
<dbReference type="Proteomes" id="UP000693972">
    <property type="component" value="Unassembled WGS sequence"/>
</dbReference>
<protein>
    <submittedName>
        <fullName evidence="1">Uncharacterized protein</fullName>
    </submittedName>
</protein>
<reference evidence="1 2" key="1">
    <citation type="submission" date="2021-07" db="EMBL/GenBank/DDBJ databases">
        <title>Karlodiniumbacter phycospheric gen. nov., sp. nov., a phycosphere bacterium isolated from karlodinium veneficum.</title>
        <authorList>
            <person name="Peng Y."/>
            <person name="Jiang L."/>
            <person name="Lee J."/>
        </authorList>
    </citation>
    <scope>NUCLEOTIDE SEQUENCE</scope>
    <source>
        <strain evidence="1 2">N5</strain>
    </source>
</reference>
<name>A0A975TV56_9RHOB</name>
<gene>
    <name evidence="1" type="ORF">KUL25_20655</name>
</gene>
<dbReference type="RefSeq" id="WP_257894635.1">
    <property type="nucleotide sequence ID" value="NZ_JAIMBW010000001.1"/>
</dbReference>
<organism evidence="1">
    <name type="scientific">Gymnodinialimonas phycosphaerae</name>
    <dbReference type="NCBI Taxonomy" id="2841589"/>
    <lineage>
        <taxon>Bacteria</taxon>
        <taxon>Pseudomonadati</taxon>
        <taxon>Pseudomonadota</taxon>
        <taxon>Alphaproteobacteria</taxon>
        <taxon>Rhodobacterales</taxon>
        <taxon>Paracoccaceae</taxon>
        <taxon>Gymnodinialimonas</taxon>
    </lineage>
</organism>